<evidence type="ECO:0000256" key="3">
    <source>
        <dbReference type="ARBA" id="ARBA00022452"/>
    </source>
</evidence>
<dbReference type="Gene3D" id="2.170.130.10">
    <property type="entry name" value="TonB-dependent receptor, plug domain"/>
    <property type="match status" value="1"/>
</dbReference>
<dbReference type="InterPro" id="IPR037066">
    <property type="entry name" value="Plug_dom_sf"/>
</dbReference>
<protein>
    <submittedName>
        <fullName evidence="10">TonB-linked outer membrane protein, SusC/RagA family</fullName>
    </submittedName>
</protein>
<sequence length="1069" mass="116615">MKKTLLKKYLNISKSRFYLGGIVLLFVSGFSSAAPVKSSAYKIAGAAKGNKENASTVKGQVIDRVTGQTIPGVSVKIKGSTGGTVTDINGNFTIQAADNAVLVFTYLGYDSLDVPVDGQAVLHVRLQPAAKNLNEVIVVGYGAQKKTSSTAAVSTINTTEIAQKPVVNLTNSLVGRASGLIVTQGSGEPGFDASNIQIRGQGSFNRSAALLIVDGVPRDFSRLDPNTIASFTVLKDAAAVAPYGVAGANGVILVTTKQGRSGKASLTYNGYVGFQNPTFIPQYTNSYQYALMRNEANANDAADAGTQYVPFATDDDLQKYKDHSDLDVHGDSDPLHDIILKNRLITAHNITLSGGSDDIRYFASVGYTHQDGMWSTTYLNKYNGSLNLTANATKSTTVNFSVNSYVEDGHYPGTGAGSILDQAERTAPYTPVYFTNGLWGGYIGQSLVGEIYHSGYDINENSALLSQLSIDQKLPVKGLSIKGVISYDSGPEPLFNTQTSFQRSYRTPIPFYSVADKNKKPYTFVQSIQGSQYPTFSETYNQTHSITAQGLLNYSGSFGKNDITGLLVVENRTVKYKTFSAKKINYNLDIDELDFGGPAPSDATNSGHSDGQKQIGYVYRLGYAYDKKYLFEATGRYDGSYLFAPDHRWGFFPAFSAGWRISEEKFIKNNFDWIDNLKLRGSWGQSGAYPASGGNILTYQYLSPYKISSSSAVLNNTTTQGVYEGLQGNPDITWEKATKIDVGLEATLWNGALGFEVDYFSEKRSNLLAQIAASLPPEYGVGLGLVNGANMQNHGIDVTITSSKSFSKDLRLDIKGTFTFARNKLVKVYEDAGTYANPNTRRTGRPNGTQFGLQALGYFTPADFQADGKTLKAGIPVPQFGDVRPGDLRYADLNGDGKINGNDQTVIGHPNTPEIIYGLEPRLTYKNFDVDLLIQGSGNSNIQLNNYFVWPFQASGSATELTYKDHWTPSNTDALYPRLYGTPKSNNTQSSSWWIRNNSYLRLRSFELGYTFSSRLLGKAMRSLRVYAAGQNVFTWTPSVKETIDPENSGNNENYFQQRVLSIGVNATF</sequence>
<dbReference type="RefSeq" id="WP_091214097.1">
    <property type="nucleotide sequence ID" value="NZ_FOCL01000007.1"/>
</dbReference>
<evidence type="ECO:0000256" key="8">
    <source>
        <dbReference type="SAM" id="SignalP"/>
    </source>
</evidence>
<keyword evidence="6 7" id="KW-0998">Cell outer membrane</keyword>
<dbReference type="InterPro" id="IPR023996">
    <property type="entry name" value="TonB-dep_OMP_SusC/RagA"/>
</dbReference>
<evidence type="ECO:0000256" key="5">
    <source>
        <dbReference type="ARBA" id="ARBA00023136"/>
    </source>
</evidence>
<dbReference type="InterPro" id="IPR039426">
    <property type="entry name" value="TonB-dep_rcpt-like"/>
</dbReference>
<keyword evidence="8" id="KW-0732">Signal</keyword>
<evidence type="ECO:0000256" key="1">
    <source>
        <dbReference type="ARBA" id="ARBA00004571"/>
    </source>
</evidence>
<dbReference type="AlphaFoldDB" id="A0A1H8NT15"/>
<dbReference type="InterPro" id="IPR023997">
    <property type="entry name" value="TonB-dep_OMP_SusC/RagA_CS"/>
</dbReference>
<comment type="subcellular location">
    <subcellularLocation>
        <location evidence="1 7">Cell outer membrane</location>
        <topology evidence="1 7">Multi-pass membrane protein</topology>
    </subcellularLocation>
</comment>
<dbReference type="PROSITE" id="PS52016">
    <property type="entry name" value="TONB_DEPENDENT_REC_3"/>
    <property type="match status" value="1"/>
</dbReference>
<evidence type="ECO:0000259" key="9">
    <source>
        <dbReference type="Pfam" id="PF07715"/>
    </source>
</evidence>
<keyword evidence="3 7" id="KW-1134">Transmembrane beta strand</keyword>
<feature type="signal peptide" evidence="8">
    <location>
        <begin position="1"/>
        <end position="33"/>
    </location>
</feature>
<dbReference type="InterPro" id="IPR036942">
    <property type="entry name" value="Beta-barrel_TonB_sf"/>
</dbReference>
<keyword evidence="4 7" id="KW-0812">Transmembrane</keyword>
<accession>A0A1H8NT15</accession>
<dbReference type="Pfam" id="PF07715">
    <property type="entry name" value="Plug"/>
    <property type="match status" value="1"/>
</dbReference>
<evidence type="ECO:0000256" key="6">
    <source>
        <dbReference type="ARBA" id="ARBA00023237"/>
    </source>
</evidence>
<comment type="similarity">
    <text evidence="7">Belongs to the TonB-dependent receptor family.</text>
</comment>
<dbReference type="InterPro" id="IPR008969">
    <property type="entry name" value="CarboxyPept-like_regulatory"/>
</dbReference>
<keyword evidence="2 7" id="KW-0813">Transport</keyword>
<dbReference type="OrthoDB" id="9768177at2"/>
<keyword evidence="11" id="KW-1185">Reference proteome</keyword>
<dbReference type="GO" id="GO:0009279">
    <property type="term" value="C:cell outer membrane"/>
    <property type="evidence" value="ECO:0007669"/>
    <property type="project" value="UniProtKB-SubCell"/>
</dbReference>
<dbReference type="FunFam" id="2.170.130.10:FF:000003">
    <property type="entry name" value="SusC/RagA family TonB-linked outer membrane protein"/>
    <property type="match status" value="1"/>
</dbReference>
<evidence type="ECO:0000256" key="2">
    <source>
        <dbReference type="ARBA" id="ARBA00022448"/>
    </source>
</evidence>
<dbReference type="STRING" id="551995.SAMN05192574_10783"/>
<gene>
    <name evidence="10" type="ORF">SAMN05192574_10783</name>
</gene>
<evidence type="ECO:0000256" key="4">
    <source>
        <dbReference type="ARBA" id="ARBA00022692"/>
    </source>
</evidence>
<name>A0A1H8NT15_9SPHI</name>
<dbReference type="EMBL" id="FOCL01000007">
    <property type="protein sequence ID" value="SEO32724.1"/>
    <property type="molecule type" value="Genomic_DNA"/>
</dbReference>
<dbReference type="Gene3D" id="2.40.170.20">
    <property type="entry name" value="TonB-dependent receptor, beta-barrel domain"/>
    <property type="match status" value="1"/>
</dbReference>
<evidence type="ECO:0000313" key="10">
    <source>
        <dbReference type="EMBL" id="SEO32724.1"/>
    </source>
</evidence>
<dbReference type="SUPFAM" id="SSF56935">
    <property type="entry name" value="Porins"/>
    <property type="match status" value="1"/>
</dbReference>
<evidence type="ECO:0000313" key="11">
    <source>
        <dbReference type="Proteomes" id="UP000198942"/>
    </source>
</evidence>
<dbReference type="InterPro" id="IPR012910">
    <property type="entry name" value="Plug_dom"/>
</dbReference>
<dbReference type="Proteomes" id="UP000198942">
    <property type="component" value="Unassembled WGS sequence"/>
</dbReference>
<feature type="chain" id="PRO_5011737875" evidence="8">
    <location>
        <begin position="34"/>
        <end position="1069"/>
    </location>
</feature>
<evidence type="ECO:0000256" key="7">
    <source>
        <dbReference type="PROSITE-ProRule" id="PRU01360"/>
    </source>
</evidence>
<dbReference type="Pfam" id="PF13715">
    <property type="entry name" value="CarbopepD_reg_2"/>
    <property type="match status" value="1"/>
</dbReference>
<dbReference type="NCBIfam" id="TIGR04057">
    <property type="entry name" value="SusC_RagA_signa"/>
    <property type="match status" value="1"/>
</dbReference>
<organism evidence="10 11">
    <name type="scientific">Mucilaginibacter gossypiicola</name>
    <dbReference type="NCBI Taxonomy" id="551995"/>
    <lineage>
        <taxon>Bacteria</taxon>
        <taxon>Pseudomonadati</taxon>
        <taxon>Bacteroidota</taxon>
        <taxon>Sphingobacteriia</taxon>
        <taxon>Sphingobacteriales</taxon>
        <taxon>Sphingobacteriaceae</taxon>
        <taxon>Mucilaginibacter</taxon>
    </lineage>
</organism>
<proteinExistence type="inferred from homology"/>
<keyword evidence="5 7" id="KW-0472">Membrane</keyword>
<feature type="domain" description="TonB-dependent receptor plug" evidence="9">
    <location>
        <begin position="146"/>
        <end position="251"/>
    </location>
</feature>
<dbReference type="NCBIfam" id="TIGR04056">
    <property type="entry name" value="OMP_RagA_SusC"/>
    <property type="match status" value="1"/>
</dbReference>
<dbReference type="SUPFAM" id="SSF49464">
    <property type="entry name" value="Carboxypeptidase regulatory domain-like"/>
    <property type="match status" value="1"/>
</dbReference>
<reference evidence="11" key="1">
    <citation type="submission" date="2016-10" db="EMBL/GenBank/DDBJ databases">
        <authorList>
            <person name="Varghese N."/>
            <person name="Submissions S."/>
        </authorList>
    </citation>
    <scope>NUCLEOTIDE SEQUENCE [LARGE SCALE GENOMIC DNA]</scope>
    <source>
        <strain evidence="11">Gh-48</strain>
    </source>
</reference>
<dbReference type="Gene3D" id="2.60.40.1120">
    <property type="entry name" value="Carboxypeptidase-like, regulatory domain"/>
    <property type="match status" value="1"/>
</dbReference>